<keyword evidence="1" id="KW-1133">Transmembrane helix</keyword>
<keyword evidence="1" id="KW-0812">Transmembrane</keyword>
<dbReference type="InterPro" id="IPR018692">
    <property type="entry name" value="DUF2189"/>
</dbReference>
<gene>
    <name evidence="2" type="ORF">J2W49_001494</name>
</gene>
<reference evidence="2 3" key="1">
    <citation type="submission" date="2023-07" db="EMBL/GenBank/DDBJ databases">
        <title>Sorghum-associated microbial communities from plants grown in Nebraska, USA.</title>
        <authorList>
            <person name="Schachtman D."/>
        </authorList>
    </citation>
    <scope>NUCLEOTIDE SEQUENCE [LARGE SCALE GENOMIC DNA]</scope>
    <source>
        <strain evidence="2 3">4249</strain>
    </source>
</reference>
<organism evidence="2 3">
    <name type="scientific">Hydrogenophaga palleronii</name>
    <dbReference type="NCBI Taxonomy" id="65655"/>
    <lineage>
        <taxon>Bacteria</taxon>
        <taxon>Pseudomonadati</taxon>
        <taxon>Pseudomonadota</taxon>
        <taxon>Betaproteobacteria</taxon>
        <taxon>Burkholderiales</taxon>
        <taxon>Comamonadaceae</taxon>
        <taxon>Hydrogenophaga</taxon>
    </lineage>
</organism>
<evidence type="ECO:0000256" key="1">
    <source>
        <dbReference type="SAM" id="Phobius"/>
    </source>
</evidence>
<feature type="transmembrane region" description="Helical" evidence="1">
    <location>
        <begin position="38"/>
        <end position="56"/>
    </location>
</feature>
<dbReference type="Proteomes" id="UP001265700">
    <property type="component" value="Unassembled WGS sequence"/>
</dbReference>
<protein>
    <submittedName>
        <fullName evidence="2">Membrane protein</fullName>
    </submittedName>
</protein>
<name>A0ABU1WJT5_9BURK</name>
<keyword evidence="3" id="KW-1185">Reference proteome</keyword>
<accession>A0ABU1WJT5</accession>
<feature type="transmembrane region" description="Helical" evidence="1">
    <location>
        <begin position="62"/>
        <end position="86"/>
    </location>
</feature>
<dbReference type="RefSeq" id="WP_310313670.1">
    <property type="nucleotide sequence ID" value="NZ_JAVDWU010000002.1"/>
</dbReference>
<evidence type="ECO:0000313" key="2">
    <source>
        <dbReference type="EMBL" id="MDR7149545.1"/>
    </source>
</evidence>
<evidence type="ECO:0000313" key="3">
    <source>
        <dbReference type="Proteomes" id="UP001265700"/>
    </source>
</evidence>
<feature type="transmembrane region" description="Helical" evidence="1">
    <location>
        <begin position="115"/>
        <end position="138"/>
    </location>
</feature>
<sequence>MTDTISPGPISSLSHAVDLRSPWRWIALGWHDLRRNPLPGLAHGLMLAVFGWLLLWAARDRFWLLAGAFSGFLIVAPILATGLYSISKADQEGRRAGLGSVLALWRSGDGRLVRFGLLLGLAGTGWVLTSAGLITLWSPVPIEKPVDFLRHVVLVPELGLFEVWVLLGALLAAPVYASSVIALPMLVDTTVPVSMAVAQSWRTVASYPGPMVMWALVIGVLMALGMLTALIGLVVLVPLVGHASWHAYCDLTSRDVSGASSRIPGPADGQSL</sequence>
<feature type="transmembrane region" description="Helical" evidence="1">
    <location>
        <begin position="213"/>
        <end position="237"/>
    </location>
</feature>
<comment type="caution">
    <text evidence="2">The sequence shown here is derived from an EMBL/GenBank/DDBJ whole genome shotgun (WGS) entry which is preliminary data.</text>
</comment>
<proteinExistence type="predicted"/>
<feature type="transmembrane region" description="Helical" evidence="1">
    <location>
        <begin position="158"/>
        <end position="176"/>
    </location>
</feature>
<dbReference type="Pfam" id="PF09955">
    <property type="entry name" value="DUF2189"/>
    <property type="match status" value="1"/>
</dbReference>
<dbReference type="EMBL" id="JAVDWU010000002">
    <property type="protein sequence ID" value="MDR7149545.1"/>
    <property type="molecule type" value="Genomic_DNA"/>
</dbReference>
<keyword evidence="1" id="KW-0472">Membrane</keyword>